<dbReference type="AlphaFoldDB" id="A0AAP0EH41"/>
<reference evidence="2 3" key="1">
    <citation type="submission" date="2024-01" db="EMBL/GenBank/DDBJ databases">
        <title>Genome assemblies of Stephania.</title>
        <authorList>
            <person name="Yang L."/>
        </authorList>
    </citation>
    <scope>NUCLEOTIDE SEQUENCE [LARGE SCALE GENOMIC DNA]</scope>
    <source>
        <strain evidence="2">YNDBR</strain>
        <tissue evidence="2">Leaf</tissue>
    </source>
</reference>
<comment type="caution">
    <text evidence="2">The sequence shown here is derived from an EMBL/GenBank/DDBJ whole genome shotgun (WGS) entry which is preliminary data.</text>
</comment>
<dbReference type="Pfam" id="PF13966">
    <property type="entry name" value="zf-RVT"/>
    <property type="match status" value="1"/>
</dbReference>
<organism evidence="2 3">
    <name type="scientific">Stephania yunnanensis</name>
    <dbReference type="NCBI Taxonomy" id="152371"/>
    <lineage>
        <taxon>Eukaryota</taxon>
        <taxon>Viridiplantae</taxon>
        <taxon>Streptophyta</taxon>
        <taxon>Embryophyta</taxon>
        <taxon>Tracheophyta</taxon>
        <taxon>Spermatophyta</taxon>
        <taxon>Magnoliopsida</taxon>
        <taxon>Ranunculales</taxon>
        <taxon>Menispermaceae</taxon>
        <taxon>Menispermoideae</taxon>
        <taxon>Cissampelideae</taxon>
        <taxon>Stephania</taxon>
    </lineage>
</organism>
<evidence type="ECO:0000313" key="2">
    <source>
        <dbReference type="EMBL" id="KAK9093396.1"/>
    </source>
</evidence>
<protein>
    <recommendedName>
        <fullName evidence="1">Reverse transcriptase zinc-binding domain-containing protein</fullName>
    </recommendedName>
</protein>
<dbReference type="EMBL" id="JBBNAF010000012">
    <property type="protein sequence ID" value="KAK9093396.1"/>
    <property type="molecule type" value="Genomic_DNA"/>
</dbReference>
<dbReference type="Proteomes" id="UP001420932">
    <property type="component" value="Unassembled WGS sequence"/>
</dbReference>
<keyword evidence="3" id="KW-1185">Reference proteome</keyword>
<sequence>MNILPCKANLFKKKVTNNPMCPRCLDKEKTINHILFQCPFAINFWFASPLTLYSAFMEGNCFWSSWRVFLQIASNSGNLDEIIQWIIFRMWILWKARNNFIFKHQTVSPIEVINLTSKQCQDYIGTLVDNISYNNFCKNMR</sequence>
<evidence type="ECO:0000259" key="1">
    <source>
        <dbReference type="Pfam" id="PF13966"/>
    </source>
</evidence>
<dbReference type="InterPro" id="IPR026960">
    <property type="entry name" value="RVT-Znf"/>
</dbReference>
<feature type="domain" description="Reverse transcriptase zinc-binding" evidence="1">
    <location>
        <begin position="4"/>
        <end position="45"/>
    </location>
</feature>
<evidence type="ECO:0000313" key="3">
    <source>
        <dbReference type="Proteomes" id="UP001420932"/>
    </source>
</evidence>
<name>A0AAP0EH41_9MAGN</name>
<accession>A0AAP0EH41</accession>
<proteinExistence type="predicted"/>
<gene>
    <name evidence="2" type="ORF">Syun_028307</name>
</gene>